<sequence>MQRIQAAMLRAAAALGLAALAGCAAPGAVIRGTLRVPTPAARSTTSGGHAPRAAAERRPDLSEAVVYVERIPAPAGKRSPPAPPAPARARLYSEPDRFEPRVVAVARGDSVVFVNRDKRWHSPFSVSPAKRFELGSVAPGKSHPLRFERPGIVRVFCKLHADSSALVFVTPNPGWAHPDASGTFALPALPPGSYELKAWHPRYGERRWRVDLPRRGVALELVL</sequence>
<evidence type="ECO:0000313" key="3">
    <source>
        <dbReference type="EMBL" id="TMQ48187.1"/>
    </source>
</evidence>
<evidence type="ECO:0000256" key="2">
    <source>
        <dbReference type="SAM" id="SignalP"/>
    </source>
</evidence>
<dbReference type="PROSITE" id="PS51257">
    <property type="entry name" value="PROKAR_LIPOPROTEIN"/>
    <property type="match status" value="1"/>
</dbReference>
<gene>
    <name evidence="3" type="ORF">E6K73_12510</name>
</gene>
<dbReference type="Gene3D" id="2.60.40.1120">
    <property type="entry name" value="Carboxypeptidase-like, regulatory domain"/>
    <property type="match status" value="1"/>
</dbReference>
<feature type="chain" id="PRO_5021877818" description="EfeO-type cupredoxin-like domain-containing protein" evidence="2">
    <location>
        <begin position="25"/>
        <end position="223"/>
    </location>
</feature>
<protein>
    <recommendedName>
        <fullName evidence="5">EfeO-type cupredoxin-like domain-containing protein</fullName>
    </recommendedName>
</protein>
<dbReference type="Gene3D" id="2.60.40.420">
    <property type="entry name" value="Cupredoxins - blue copper proteins"/>
    <property type="match status" value="1"/>
</dbReference>
<keyword evidence="2" id="KW-0732">Signal</keyword>
<dbReference type="Proteomes" id="UP000320184">
    <property type="component" value="Unassembled WGS sequence"/>
</dbReference>
<dbReference type="GO" id="GO:0030246">
    <property type="term" value="F:carbohydrate binding"/>
    <property type="evidence" value="ECO:0007669"/>
    <property type="project" value="InterPro"/>
</dbReference>
<reference evidence="3 4" key="1">
    <citation type="journal article" date="2019" name="Nat. Microbiol.">
        <title>Mediterranean grassland soil C-N compound turnover is dependent on rainfall and depth, and is mediated by genomically divergent microorganisms.</title>
        <authorList>
            <person name="Diamond S."/>
            <person name="Andeer P.F."/>
            <person name="Li Z."/>
            <person name="Crits-Christoph A."/>
            <person name="Burstein D."/>
            <person name="Anantharaman K."/>
            <person name="Lane K.R."/>
            <person name="Thomas B.C."/>
            <person name="Pan C."/>
            <person name="Northen T.R."/>
            <person name="Banfield J.F."/>
        </authorList>
    </citation>
    <scope>NUCLEOTIDE SEQUENCE [LARGE SCALE GENOMIC DNA]</scope>
    <source>
        <strain evidence="3">WS_3</strain>
    </source>
</reference>
<dbReference type="InterPro" id="IPR008972">
    <property type="entry name" value="Cupredoxin"/>
</dbReference>
<dbReference type="SUPFAM" id="SSF49503">
    <property type="entry name" value="Cupredoxins"/>
    <property type="match status" value="1"/>
</dbReference>
<organism evidence="3 4">
    <name type="scientific">Eiseniibacteriota bacterium</name>
    <dbReference type="NCBI Taxonomy" id="2212470"/>
    <lineage>
        <taxon>Bacteria</taxon>
        <taxon>Candidatus Eiseniibacteriota</taxon>
    </lineage>
</organism>
<evidence type="ECO:0000256" key="1">
    <source>
        <dbReference type="SAM" id="MobiDB-lite"/>
    </source>
</evidence>
<dbReference type="InterPro" id="IPR013784">
    <property type="entry name" value="Carb-bd-like_fold"/>
</dbReference>
<accession>A0A538S9Z6</accession>
<evidence type="ECO:0008006" key="5">
    <source>
        <dbReference type="Google" id="ProtNLM"/>
    </source>
</evidence>
<dbReference type="EMBL" id="VBOT01000152">
    <property type="protein sequence ID" value="TMQ48187.1"/>
    <property type="molecule type" value="Genomic_DNA"/>
</dbReference>
<feature type="region of interest" description="Disordered" evidence="1">
    <location>
        <begin position="38"/>
        <end position="58"/>
    </location>
</feature>
<name>A0A538S9Z6_UNCEI</name>
<proteinExistence type="predicted"/>
<dbReference type="AlphaFoldDB" id="A0A538S9Z6"/>
<feature type="signal peptide" evidence="2">
    <location>
        <begin position="1"/>
        <end position="24"/>
    </location>
</feature>
<evidence type="ECO:0000313" key="4">
    <source>
        <dbReference type="Proteomes" id="UP000320184"/>
    </source>
</evidence>
<dbReference type="SUPFAM" id="SSF49452">
    <property type="entry name" value="Starch-binding domain-like"/>
    <property type="match status" value="1"/>
</dbReference>
<comment type="caution">
    <text evidence="3">The sequence shown here is derived from an EMBL/GenBank/DDBJ whole genome shotgun (WGS) entry which is preliminary data.</text>
</comment>